<dbReference type="InterPro" id="IPR021354">
    <property type="entry name" value="DUF2975"/>
</dbReference>
<reference evidence="2 3" key="1">
    <citation type="submission" date="2020-08" db="EMBL/GenBank/DDBJ databases">
        <title>Genome sequence of Sphingomonas daechungensis KACC 18115T.</title>
        <authorList>
            <person name="Hyun D.-W."/>
            <person name="Bae J.-W."/>
        </authorList>
    </citation>
    <scope>NUCLEOTIDE SEQUENCE [LARGE SCALE GENOMIC DNA]</scope>
    <source>
        <strain evidence="2 3">KACC 18115</strain>
    </source>
</reference>
<dbReference type="RefSeq" id="WP_187714949.1">
    <property type="nucleotide sequence ID" value="NZ_BAABJC010000001.1"/>
</dbReference>
<keyword evidence="1" id="KW-1133">Transmembrane helix</keyword>
<organism evidence="2 3">
    <name type="scientific">Sphingomonas daechungensis</name>
    <dbReference type="NCBI Taxonomy" id="1176646"/>
    <lineage>
        <taxon>Bacteria</taxon>
        <taxon>Pseudomonadati</taxon>
        <taxon>Pseudomonadota</taxon>
        <taxon>Alphaproteobacteria</taxon>
        <taxon>Sphingomonadales</taxon>
        <taxon>Sphingomonadaceae</taxon>
        <taxon>Sphingomonas</taxon>
    </lineage>
</organism>
<dbReference type="EMBL" id="CP060780">
    <property type="protein sequence ID" value="QNP43519.1"/>
    <property type="molecule type" value="Genomic_DNA"/>
</dbReference>
<protein>
    <submittedName>
        <fullName evidence="2">DUF2975 domain-containing protein</fullName>
    </submittedName>
</protein>
<feature type="transmembrane region" description="Helical" evidence="1">
    <location>
        <begin position="5"/>
        <end position="24"/>
    </location>
</feature>
<sequence length="159" mass="17266">MRILIVLNWIGGALVLGLLAYTFVNEAWTMKALEVTADADGHAFMNGMRTIAAFGLAAIPLNHMMFKRMLRIVETVRAGSPFVADNAYRLNTIAWILLALQVLSMIIGGIGEAISSPAHPLHLDAGFSPIGWLSVVLTFVLARVFAEGTLMREDLEGTI</sequence>
<evidence type="ECO:0000313" key="2">
    <source>
        <dbReference type="EMBL" id="QNP43519.1"/>
    </source>
</evidence>
<proteinExistence type="predicted"/>
<accession>A0ABX6T101</accession>
<keyword evidence="3" id="KW-1185">Reference proteome</keyword>
<name>A0ABX6T101_9SPHN</name>
<evidence type="ECO:0000313" key="3">
    <source>
        <dbReference type="Proteomes" id="UP000516134"/>
    </source>
</evidence>
<dbReference type="Pfam" id="PF11188">
    <property type="entry name" value="DUF2975"/>
    <property type="match status" value="1"/>
</dbReference>
<keyword evidence="1" id="KW-0472">Membrane</keyword>
<evidence type="ECO:0000256" key="1">
    <source>
        <dbReference type="SAM" id="Phobius"/>
    </source>
</evidence>
<feature type="transmembrane region" description="Helical" evidence="1">
    <location>
        <begin position="44"/>
        <end position="66"/>
    </location>
</feature>
<dbReference type="Proteomes" id="UP000516134">
    <property type="component" value="Chromosome"/>
</dbReference>
<keyword evidence="1" id="KW-0812">Transmembrane</keyword>
<gene>
    <name evidence="2" type="ORF">H9L15_01680</name>
</gene>
<feature type="transmembrane region" description="Helical" evidence="1">
    <location>
        <begin position="87"/>
        <end position="110"/>
    </location>
</feature>
<feature type="transmembrane region" description="Helical" evidence="1">
    <location>
        <begin position="130"/>
        <end position="146"/>
    </location>
</feature>